<name>A0A1Y2B345_9FUNG</name>
<evidence type="ECO:0000313" key="9">
    <source>
        <dbReference type="Proteomes" id="UP000193642"/>
    </source>
</evidence>
<feature type="transmembrane region" description="Helical" evidence="7">
    <location>
        <begin position="244"/>
        <end position="266"/>
    </location>
</feature>
<organism evidence="8 9">
    <name type="scientific">Rhizoclosmatium globosum</name>
    <dbReference type="NCBI Taxonomy" id="329046"/>
    <lineage>
        <taxon>Eukaryota</taxon>
        <taxon>Fungi</taxon>
        <taxon>Fungi incertae sedis</taxon>
        <taxon>Chytridiomycota</taxon>
        <taxon>Chytridiomycota incertae sedis</taxon>
        <taxon>Chytridiomycetes</taxon>
        <taxon>Chytridiales</taxon>
        <taxon>Chytriomycetaceae</taxon>
        <taxon>Rhizoclosmatium</taxon>
    </lineage>
</organism>
<keyword evidence="9" id="KW-1185">Reference proteome</keyword>
<feature type="transmembrane region" description="Helical" evidence="7">
    <location>
        <begin position="181"/>
        <end position="207"/>
    </location>
</feature>
<dbReference type="STRING" id="329046.A0A1Y2B345"/>
<feature type="transmembrane region" description="Helical" evidence="7">
    <location>
        <begin position="213"/>
        <end position="232"/>
    </location>
</feature>
<evidence type="ECO:0000256" key="2">
    <source>
        <dbReference type="ARBA" id="ARBA00008333"/>
    </source>
</evidence>
<keyword evidence="3" id="KW-0408">Iron</keyword>
<evidence type="ECO:0000256" key="1">
    <source>
        <dbReference type="ARBA" id="ARBA00004141"/>
    </source>
</evidence>
<dbReference type="GO" id="GO:0015093">
    <property type="term" value="F:ferrous iron transmembrane transporter activity"/>
    <property type="evidence" value="ECO:0007669"/>
    <property type="project" value="TreeGrafter"/>
</dbReference>
<dbReference type="PANTHER" id="PTHR31632">
    <property type="entry name" value="IRON TRANSPORTER FTH1"/>
    <property type="match status" value="1"/>
</dbReference>
<gene>
    <name evidence="8" type="ORF">BCR33DRAFT_703823</name>
</gene>
<protein>
    <submittedName>
        <fullName evidence="8">Iron permease FTR1</fullName>
    </submittedName>
</protein>
<dbReference type="Proteomes" id="UP000193642">
    <property type="component" value="Unassembled WGS sequence"/>
</dbReference>
<keyword evidence="5 7" id="KW-1133">Transmembrane helix</keyword>
<keyword evidence="3" id="KW-0410">Iron transport</keyword>
<reference evidence="8 9" key="1">
    <citation type="submission" date="2016-07" db="EMBL/GenBank/DDBJ databases">
        <title>Pervasive Adenine N6-methylation of Active Genes in Fungi.</title>
        <authorList>
            <consortium name="DOE Joint Genome Institute"/>
            <person name="Mondo S.J."/>
            <person name="Dannebaum R.O."/>
            <person name="Kuo R.C."/>
            <person name="Labutti K."/>
            <person name="Haridas S."/>
            <person name="Kuo A."/>
            <person name="Salamov A."/>
            <person name="Ahrendt S.R."/>
            <person name="Lipzen A."/>
            <person name="Sullivan W."/>
            <person name="Andreopoulos W.B."/>
            <person name="Clum A."/>
            <person name="Lindquist E."/>
            <person name="Daum C."/>
            <person name="Ramamoorthy G.K."/>
            <person name="Gryganskyi A."/>
            <person name="Culley D."/>
            <person name="Magnuson J.K."/>
            <person name="James T.Y."/>
            <person name="O'Malley M.A."/>
            <person name="Stajich J.E."/>
            <person name="Spatafora J.W."/>
            <person name="Visel A."/>
            <person name="Grigoriev I.V."/>
        </authorList>
    </citation>
    <scope>NUCLEOTIDE SEQUENCE [LARGE SCALE GENOMIC DNA]</scope>
    <source>
        <strain evidence="8 9">JEL800</strain>
    </source>
</reference>
<dbReference type="AlphaFoldDB" id="A0A1Y2B345"/>
<keyword evidence="6 7" id="KW-0472">Membrane</keyword>
<keyword evidence="3" id="KW-0813">Transport</keyword>
<dbReference type="Pfam" id="PF03239">
    <property type="entry name" value="FTR1"/>
    <property type="match status" value="1"/>
</dbReference>
<dbReference type="OrthoDB" id="4364at2759"/>
<dbReference type="InterPro" id="IPR004923">
    <property type="entry name" value="FTR1/Fip1/EfeU"/>
</dbReference>
<feature type="transmembrane region" description="Helical" evidence="7">
    <location>
        <begin position="321"/>
        <end position="343"/>
    </location>
</feature>
<feature type="transmembrane region" description="Helical" evidence="7">
    <location>
        <begin position="83"/>
        <end position="105"/>
    </location>
</feature>
<comment type="subcellular location">
    <subcellularLocation>
        <location evidence="1">Membrane</location>
        <topology evidence="1">Multi-pass membrane protein</topology>
    </subcellularLocation>
</comment>
<keyword evidence="4 7" id="KW-0812">Transmembrane</keyword>
<dbReference type="GO" id="GO:0033573">
    <property type="term" value="C:high-affinity iron permease complex"/>
    <property type="evidence" value="ECO:0007669"/>
    <property type="project" value="InterPro"/>
</dbReference>
<dbReference type="EMBL" id="MCGO01000089">
    <property type="protein sequence ID" value="ORY29241.1"/>
    <property type="molecule type" value="Genomic_DNA"/>
</dbReference>
<dbReference type="PANTHER" id="PTHR31632:SF2">
    <property type="entry name" value="PLASMA MEMBRANE IRON PERMEASE"/>
    <property type="match status" value="1"/>
</dbReference>
<proteinExistence type="inferred from homology"/>
<feature type="transmembrane region" description="Helical" evidence="7">
    <location>
        <begin position="49"/>
        <end position="71"/>
    </location>
</feature>
<evidence type="ECO:0000256" key="6">
    <source>
        <dbReference type="ARBA" id="ARBA00023136"/>
    </source>
</evidence>
<comment type="similarity">
    <text evidence="2">Belongs to the oxidase-dependent Fe transporter (OFeT) (TC 9.A.10.1) family.</text>
</comment>
<keyword evidence="3" id="KW-0406">Ion transport</keyword>
<evidence type="ECO:0000256" key="7">
    <source>
        <dbReference type="SAM" id="Phobius"/>
    </source>
</evidence>
<evidence type="ECO:0000256" key="5">
    <source>
        <dbReference type="ARBA" id="ARBA00022989"/>
    </source>
</evidence>
<evidence type="ECO:0000313" key="8">
    <source>
        <dbReference type="EMBL" id="ORY29241.1"/>
    </source>
</evidence>
<accession>A0A1Y2B345</accession>
<comment type="caution">
    <text evidence="8">The sequence shown here is derived from an EMBL/GenBank/DDBJ whole genome shotgun (WGS) entry which is preliminary data.</text>
</comment>
<evidence type="ECO:0000256" key="4">
    <source>
        <dbReference type="ARBA" id="ARBA00022692"/>
    </source>
</evidence>
<evidence type="ECO:0000256" key="3">
    <source>
        <dbReference type="ARBA" id="ARBA00022496"/>
    </source>
</evidence>
<feature type="transmembrane region" description="Helical" evidence="7">
    <location>
        <begin position="6"/>
        <end position="29"/>
    </location>
</feature>
<sequence length="373" mass="41130">MVGFSIPLFFVLFRECTEASIVVSVLFAFISTRFHDDVVMRRMLSRAVWLGTISGLLISLAIGAGFLVVFFKYASNLWANAEALWEAVFQLIACILMTIMAFAFLKSDELTAKWHRKLHKSLKDRDLATGVQTTSDQGCSSTATLGEENDATQGKKLMEAGEEDSSLPPTEVGFKNKGIQAFFWIPFVTVLREGLEGMVFVGGIGLSESAENIPLAAITGLAAGFVVGFAIYKAGNSMKLHTFFVSATILILYLSAGLLSKSVGMFEIDNWNKMLGTVDSDEAAYYRIDTNVWHLDCCNPEDSTQGGWAMFSAIFGWTNNATIGTVTSYCLYWLAIAAALVCMKLNERRRERLGLEKVGFKKTIKGYFARNNN</sequence>